<dbReference type="InParanoid" id="A0A6M4HCC5"/>
<sequence>MTCQSVVALLSALLTPVIAIITTYIAWQQWQGNRQKLRFDQYEKRLRIYQEVVKILGHIMRDADVRLEDLMLFRANTAEADFLFGPEIPKYIEEVFTRGLALRTAMVQYRDAYQEKPPGYDHVAIVNESDKQLRWLTEQYEPAKQKFSKYLKVGAS</sequence>
<dbReference type="AlphaFoldDB" id="A0A6M4HCC5"/>
<evidence type="ECO:0008006" key="3">
    <source>
        <dbReference type="Google" id="ProtNLM"/>
    </source>
</evidence>
<evidence type="ECO:0000313" key="1">
    <source>
        <dbReference type="EMBL" id="QJR16715.1"/>
    </source>
</evidence>
<keyword evidence="2" id="KW-1185">Reference proteome</keyword>
<organism evidence="1 2">
    <name type="scientific">Usitatibacter palustris</name>
    <dbReference type="NCBI Taxonomy" id="2732487"/>
    <lineage>
        <taxon>Bacteria</taxon>
        <taxon>Pseudomonadati</taxon>
        <taxon>Pseudomonadota</taxon>
        <taxon>Betaproteobacteria</taxon>
        <taxon>Nitrosomonadales</taxon>
        <taxon>Usitatibacteraceae</taxon>
        <taxon>Usitatibacter</taxon>
    </lineage>
</organism>
<proteinExistence type="predicted"/>
<gene>
    <name evidence="1" type="ORF">DSM104440_03551</name>
</gene>
<dbReference type="RefSeq" id="WP_171165071.1">
    <property type="nucleotide sequence ID" value="NZ_CP053073.1"/>
</dbReference>
<dbReference type="KEGG" id="upl:DSM104440_03551"/>
<evidence type="ECO:0000313" key="2">
    <source>
        <dbReference type="Proteomes" id="UP000503096"/>
    </source>
</evidence>
<protein>
    <recommendedName>
        <fullName evidence="3">DUF4760 domain-containing protein</fullName>
    </recommendedName>
</protein>
<name>A0A6M4HCC5_9PROT</name>
<reference evidence="1 2" key="1">
    <citation type="submission" date="2020-04" db="EMBL/GenBank/DDBJ databases">
        <title>Usitatibacter rugosus gen. nov., sp. nov. and Usitatibacter palustris sp. nov., novel members of Usitatibacteraceae fam. nov. within the order Nitrosomonadales isolated from soil.</title>
        <authorList>
            <person name="Huber K.J."/>
            <person name="Neumann-Schaal M."/>
            <person name="Geppert A."/>
            <person name="Luckner M."/>
            <person name="Wanner G."/>
            <person name="Overmann J."/>
        </authorList>
    </citation>
    <scope>NUCLEOTIDE SEQUENCE [LARGE SCALE GENOMIC DNA]</scope>
    <source>
        <strain evidence="1 2">Swamp67</strain>
    </source>
</reference>
<dbReference type="EMBL" id="CP053073">
    <property type="protein sequence ID" value="QJR16715.1"/>
    <property type="molecule type" value="Genomic_DNA"/>
</dbReference>
<accession>A0A6M4HCC5</accession>
<dbReference type="Proteomes" id="UP000503096">
    <property type="component" value="Chromosome"/>
</dbReference>